<organism evidence="7">
    <name type="scientific">marine sediment metagenome</name>
    <dbReference type="NCBI Taxonomy" id="412755"/>
    <lineage>
        <taxon>unclassified sequences</taxon>
        <taxon>metagenomes</taxon>
        <taxon>ecological metagenomes</taxon>
    </lineage>
</organism>
<comment type="caution">
    <text evidence="7">The sequence shown here is derived from an EMBL/GenBank/DDBJ whole genome shotgun (WGS) entry which is preliminary data.</text>
</comment>
<keyword evidence="4" id="KW-0408">Iron</keyword>
<dbReference type="GO" id="GO:0031419">
    <property type="term" value="F:cobalamin binding"/>
    <property type="evidence" value="ECO:0007669"/>
    <property type="project" value="InterPro"/>
</dbReference>
<dbReference type="InterPro" id="IPR051198">
    <property type="entry name" value="BchE-like"/>
</dbReference>
<dbReference type="SUPFAM" id="SSF102114">
    <property type="entry name" value="Radical SAM enzymes"/>
    <property type="match status" value="1"/>
</dbReference>
<proteinExistence type="predicted"/>
<evidence type="ECO:0000256" key="2">
    <source>
        <dbReference type="ARBA" id="ARBA00022691"/>
    </source>
</evidence>
<dbReference type="InterPro" id="IPR023404">
    <property type="entry name" value="rSAM_horseshoe"/>
</dbReference>
<dbReference type="PANTHER" id="PTHR43409">
    <property type="entry name" value="ANAEROBIC MAGNESIUM-PROTOPORPHYRIN IX MONOMETHYL ESTER CYCLASE-RELATED"/>
    <property type="match status" value="1"/>
</dbReference>
<keyword evidence="2" id="KW-0949">S-adenosyl-L-methionine</keyword>
<dbReference type="InterPro" id="IPR006158">
    <property type="entry name" value="Cobalamin-bd"/>
</dbReference>
<evidence type="ECO:0000313" key="7">
    <source>
        <dbReference type="EMBL" id="KKK98419.1"/>
    </source>
</evidence>
<dbReference type="Pfam" id="PF02310">
    <property type="entry name" value="B12-binding"/>
    <property type="match status" value="1"/>
</dbReference>
<dbReference type="Gene3D" id="3.80.30.20">
    <property type="entry name" value="tm_1862 like domain"/>
    <property type="match status" value="1"/>
</dbReference>
<gene>
    <name evidence="7" type="ORF">LCGC14_2642920</name>
</gene>
<dbReference type="GO" id="GO:0003824">
    <property type="term" value="F:catalytic activity"/>
    <property type="evidence" value="ECO:0007669"/>
    <property type="project" value="InterPro"/>
</dbReference>
<keyword evidence="5" id="KW-0411">Iron-sulfur</keyword>
<evidence type="ECO:0000256" key="1">
    <source>
        <dbReference type="ARBA" id="ARBA00001966"/>
    </source>
</evidence>
<dbReference type="InterPro" id="IPR058240">
    <property type="entry name" value="rSAM_sf"/>
</dbReference>
<dbReference type="SFLD" id="SFLDS00029">
    <property type="entry name" value="Radical_SAM"/>
    <property type="match status" value="1"/>
</dbReference>
<dbReference type="InterPro" id="IPR007197">
    <property type="entry name" value="rSAM"/>
</dbReference>
<name>A0A0F9C7S5_9ZZZZ</name>
<accession>A0A0F9C7S5</accession>
<evidence type="ECO:0000259" key="6">
    <source>
        <dbReference type="PROSITE" id="PS51332"/>
    </source>
</evidence>
<protein>
    <recommendedName>
        <fullName evidence="6">B12-binding domain-containing protein</fullName>
    </recommendedName>
</protein>
<dbReference type="GO" id="GO:0046872">
    <property type="term" value="F:metal ion binding"/>
    <property type="evidence" value="ECO:0007669"/>
    <property type="project" value="UniProtKB-KW"/>
</dbReference>
<sequence>MRIGLIAMSGIRVCDTELLELGFTLPGFVERSKTIASLPSLGLLTLAGMTPEKHTVEYLEVPDIKEMASLPDQFDLVAISSYSAQISEAYELAKQYRKINIPTVIGGPHVTVLPEEAGQYCDAVVIGEGELHWLQVLEDAELETLKKYYGSRGEEFDLSEAPLPSFELLDISKYNRLTVQTSRGCPHHCEFCASSVLLTDKYKQKPVEKVIAEIEKILSVWDKPFLEFADDNSIINRRYWRELLSYLMDK</sequence>
<evidence type="ECO:0000256" key="3">
    <source>
        <dbReference type="ARBA" id="ARBA00022723"/>
    </source>
</evidence>
<keyword evidence="3" id="KW-0479">Metal-binding</keyword>
<evidence type="ECO:0000256" key="5">
    <source>
        <dbReference type="ARBA" id="ARBA00023014"/>
    </source>
</evidence>
<dbReference type="CDD" id="cd02068">
    <property type="entry name" value="radical_SAM_B12_BD"/>
    <property type="match status" value="1"/>
</dbReference>
<dbReference type="AlphaFoldDB" id="A0A0F9C7S5"/>
<dbReference type="PANTHER" id="PTHR43409:SF7">
    <property type="entry name" value="BLL1977 PROTEIN"/>
    <property type="match status" value="1"/>
</dbReference>
<dbReference type="GO" id="GO:0051536">
    <property type="term" value="F:iron-sulfur cluster binding"/>
    <property type="evidence" value="ECO:0007669"/>
    <property type="project" value="UniProtKB-KW"/>
</dbReference>
<dbReference type="EMBL" id="LAZR01045625">
    <property type="protein sequence ID" value="KKK98419.1"/>
    <property type="molecule type" value="Genomic_DNA"/>
</dbReference>
<dbReference type="Gene3D" id="3.40.50.280">
    <property type="entry name" value="Cobalamin-binding domain"/>
    <property type="match status" value="1"/>
</dbReference>
<comment type="cofactor">
    <cofactor evidence="1">
        <name>[4Fe-4S] cluster</name>
        <dbReference type="ChEBI" id="CHEBI:49883"/>
    </cofactor>
</comment>
<evidence type="ECO:0000256" key="4">
    <source>
        <dbReference type="ARBA" id="ARBA00023004"/>
    </source>
</evidence>
<dbReference type="GO" id="GO:0005829">
    <property type="term" value="C:cytosol"/>
    <property type="evidence" value="ECO:0007669"/>
    <property type="project" value="TreeGrafter"/>
</dbReference>
<dbReference type="PROSITE" id="PS51332">
    <property type="entry name" value="B12_BINDING"/>
    <property type="match status" value="1"/>
</dbReference>
<feature type="domain" description="B12-binding" evidence="6">
    <location>
        <begin position="17"/>
        <end position="147"/>
    </location>
</feature>
<reference evidence="7" key="1">
    <citation type="journal article" date="2015" name="Nature">
        <title>Complex archaea that bridge the gap between prokaryotes and eukaryotes.</title>
        <authorList>
            <person name="Spang A."/>
            <person name="Saw J.H."/>
            <person name="Jorgensen S.L."/>
            <person name="Zaremba-Niedzwiedzka K."/>
            <person name="Martijn J."/>
            <person name="Lind A.E."/>
            <person name="van Eijk R."/>
            <person name="Schleper C."/>
            <person name="Guy L."/>
            <person name="Ettema T.J."/>
        </authorList>
    </citation>
    <scope>NUCLEOTIDE SEQUENCE</scope>
</reference>
<dbReference type="SFLD" id="SFLDG01082">
    <property type="entry name" value="B12-binding_domain_containing"/>
    <property type="match status" value="1"/>
</dbReference>
<feature type="non-terminal residue" evidence="7">
    <location>
        <position position="250"/>
    </location>
</feature>